<evidence type="ECO:0000313" key="8">
    <source>
        <dbReference type="Proteomes" id="UP000589085"/>
    </source>
</evidence>
<sequence length="363" mass="37930">MGLRRHMADVLRLERQAGVGWLAAVVPAALIVLPIGLGLMAGQARAGAAIAVGAMLASNVTRYDTARAQMEESALIVLSLLLACLAGVGIAPLGGGAADMALWGIMTLAALCGNFGRMAAIVTGRFIVFAVILTEMARHAHHPRAMVGLVMAGGVAAAILVPVLSRGTSSSAAPPSPRVGLAARVRRWGRSLRRLSGCQFALRIAIVMALTLSMDALWPDRHGLWAGLTAALLCRRQLERVPVRASQRALGAMLGVLLSCLFLFHAPSRGEFILFLSGLGVASMMARARNYMLYSMVATPLIMILVGGGKVVDGAVLIDRLVFTLAGAIVLVSVNGIVAGLIRIYETKRDPVSGIPPHGGAML</sequence>
<name>A0A7W4IAZ9_9PROT</name>
<feature type="transmembrane region" description="Helical" evidence="5">
    <location>
        <begin position="291"/>
        <end position="309"/>
    </location>
</feature>
<comment type="caution">
    <text evidence="7">The sequence shown here is derived from an EMBL/GenBank/DDBJ whole genome shotgun (WGS) entry which is preliminary data.</text>
</comment>
<gene>
    <name evidence="7" type="ORF">HLH48_04900</name>
</gene>
<feature type="transmembrane region" description="Helical" evidence="5">
    <location>
        <begin position="145"/>
        <end position="165"/>
    </location>
</feature>
<dbReference type="Pfam" id="PF13515">
    <property type="entry name" value="FUSC_2"/>
    <property type="match status" value="1"/>
</dbReference>
<accession>A0A7W4IAZ9</accession>
<feature type="transmembrane region" description="Helical" evidence="5">
    <location>
        <begin position="75"/>
        <end position="94"/>
    </location>
</feature>
<evidence type="ECO:0000256" key="2">
    <source>
        <dbReference type="ARBA" id="ARBA00022692"/>
    </source>
</evidence>
<feature type="transmembrane region" description="Helical" evidence="5">
    <location>
        <begin position="46"/>
        <end position="63"/>
    </location>
</feature>
<comment type="subcellular location">
    <subcellularLocation>
        <location evidence="1">Membrane</location>
        <topology evidence="1">Multi-pass membrane protein</topology>
    </subcellularLocation>
</comment>
<dbReference type="EMBL" id="JABEQJ010000004">
    <property type="protein sequence ID" value="MBB2159515.1"/>
    <property type="molecule type" value="Genomic_DNA"/>
</dbReference>
<evidence type="ECO:0000259" key="6">
    <source>
        <dbReference type="Pfam" id="PF13515"/>
    </source>
</evidence>
<proteinExistence type="predicted"/>
<evidence type="ECO:0000256" key="4">
    <source>
        <dbReference type="ARBA" id="ARBA00023136"/>
    </source>
</evidence>
<evidence type="ECO:0000256" key="1">
    <source>
        <dbReference type="ARBA" id="ARBA00004141"/>
    </source>
</evidence>
<evidence type="ECO:0000256" key="3">
    <source>
        <dbReference type="ARBA" id="ARBA00022989"/>
    </source>
</evidence>
<dbReference type="GO" id="GO:0016020">
    <property type="term" value="C:membrane"/>
    <property type="evidence" value="ECO:0007669"/>
    <property type="project" value="UniProtKB-SubCell"/>
</dbReference>
<reference evidence="7 8" key="1">
    <citation type="submission" date="2020-04" db="EMBL/GenBank/DDBJ databases">
        <title>Description of novel Gluconacetobacter.</title>
        <authorList>
            <person name="Sombolestani A."/>
        </authorList>
    </citation>
    <scope>NUCLEOTIDE SEQUENCE [LARGE SCALE GENOMIC DNA]</scope>
    <source>
        <strain evidence="7 8">LMG 19747</strain>
    </source>
</reference>
<keyword evidence="4 5" id="KW-0472">Membrane</keyword>
<protein>
    <submittedName>
        <fullName evidence="7">FUSC family protein</fullName>
    </submittedName>
</protein>
<organism evidence="7 8">
    <name type="scientific">Gluconacetobacter sacchari</name>
    <dbReference type="NCBI Taxonomy" id="92759"/>
    <lineage>
        <taxon>Bacteria</taxon>
        <taxon>Pseudomonadati</taxon>
        <taxon>Pseudomonadota</taxon>
        <taxon>Alphaproteobacteria</taxon>
        <taxon>Acetobacterales</taxon>
        <taxon>Acetobacteraceae</taxon>
        <taxon>Gluconacetobacter</taxon>
    </lineage>
</organism>
<evidence type="ECO:0000256" key="5">
    <source>
        <dbReference type="SAM" id="Phobius"/>
    </source>
</evidence>
<dbReference type="AlphaFoldDB" id="A0A7W4IAZ9"/>
<keyword evidence="2 5" id="KW-0812">Transmembrane</keyword>
<feature type="domain" description="Integral membrane bound transporter" evidence="6">
    <location>
        <begin position="217"/>
        <end position="332"/>
    </location>
</feature>
<feature type="transmembrane region" description="Helical" evidence="5">
    <location>
        <begin position="21"/>
        <end position="40"/>
    </location>
</feature>
<feature type="transmembrane region" description="Helical" evidence="5">
    <location>
        <begin position="321"/>
        <end position="342"/>
    </location>
</feature>
<keyword evidence="3 5" id="KW-1133">Transmembrane helix</keyword>
<dbReference type="InterPro" id="IPR049453">
    <property type="entry name" value="Memb_transporter_dom"/>
</dbReference>
<dbReference type="RefSeq" id="WP_182996375.1">
    <property type="nucleotide sequence ID" value="NZ_JABEQJ010000004.1"/>
</dbReference>
<feature type="transmembrane region" description="Helical" evidence="5">
    <location>
        <begin position="270"/>
        <end position="286"/>
    </location>
</feature>
<feature type="transmembrane region" description="Helical" evidence="5">
    <location>
        <begin position="100"/>
        <end position="133"/>
    </location>
</feature>
<evidence type="ECO:0000313" key="7">
    <source>
        <dbReference type="EMBL" id="MBB2159515.1"/>
    </source>
</evidence>
<dbReference type="Proteomes" id="UP000589085">
    <property type="component" value="Unassembled WGS sequence"/>
</dbReference>